<evidence type="ECO:0000313" key="4">
    <source>
        <dbReference type="EMBL" id="QKN23426.1"/>
    </source>
</evidence>
<evidence type="ECO:0000313" key="6">
    <source>
        <dbReference type="Proteomes" id="UP000501316"/>
    </source>
</evidence>
<reference evidence="5" key="3">
    <citation type="journal article" date="2022" name="Int. J. Syst. Evol. Microbiol.">
        <title>Caproicibacterium lactatifermentans sp. nov., isolated from pit clay used for the production of Chinese strong aroma-type liquor.</title>
        <authorList>
            <person name="Wang H."/>
            <person name="Gu Y."/>
            <person name="Zhao D."/>
            <person name="Qiao Z."/>
            <person name="Zheng J."/>
            <person name="Gao J."/>
            <person name="Ren C."/>
            <person name="Xu Y."/>
        </authorList>
    </citation>
    <scope>NUCLEOTIDE SEQUENCE</scope>
    <source>
        <strain evidence="5">JNU-WLY1368</strain>
    </source>
</reference>
<feature type="compositionally biased region" description="Low complexity" evidence="1">
    <location>
        <begin position="41"/>
        <end position="56"/>
    </location>
</feature>
<dbReference type="InterPro" id="IPR027939">
    <property type="entry name" value="NMT1/THI5"/>
</dbReference>
<evidence type="ECO:0000256" key="2">
    <source>
        <dbReference type="SAM" id="SignalP"/>
    </source>
</evidence>
<organism evidence="4 6">
    <name type="scientific">Caproicibacterium lactatifermentans</name>
    <dbReference type="NCBI Taxonomy" id="2666138"/>
    <lineage>
        <taxon>Bacteria</taxon>
        <taxon>Bacillati</taxon>
        <taxon>Bacillota</taxon>
        <taxon>Clostridia</taxon>
        <taxon>Eubacteriales</taxon>
        <taxon>Oscillospiraceae</taxon>
        <taxon>Caproicibacterium</taxon>
    </lineage>
</organism>
<dbReference type="PANTHER" id="PTHR31528">
    <property type="entry name" value="4-AMINO-5-HYDROXYMETHYL-2-METHYLPYRIMIDINE PHOSPHATE SYNTHASE THI11-RELATED"/>
    <property type="match status" value="1"/>
</dbReference>
<feature type="chain" id="PRO_5043366546" description="SsuA/THI5-like domain-containing protein" evidence="2">
    <location>
        <begin position="22"/>
        <end position="371"/>
    </location>
</feature>
<accession>A0A859DNY4</accession>
<dbReference type="Proteomes" id="UP000501316">
    <property type="component" value="Chromosome"/>
</dbReference>
<feature type="signal peptide" evidence="2">
    <location>
        <begin position="1"/>
        <end position="21"/>
    </location>
</feature>
<evidence type="ECO:0000256" key="1">
    <source>
        <dbReference type="SAM" id="MobiDB-lite"/>
    </source>
</evidence>
<dbReference type="PROSITE" id="PS51257">
    <property type="entry name" value="PROKAR_LIPOPROTEIN"/>
    <property type="match status" value="1"/>
</dbReference>
<evidence type="ECO:0000313" key="7">
    <source>
        <dbReference type="Proteomes" id="UP000509623"/>
    </source>
</evidence>
<feature type="region of interest" description="Disordered" evidence="1">
    <location>
        <begin position="30"/>
        <end position="56"/>
    </location>
</feature>
<dbReference type="EMBL" id="CP046051">
    <property type="protein sequence ID" value="QKN23426.1"/>
    <property type="molecule type" value="Genomic_DNA"/>
</dbReference>
<reference evidence="6 7" key="1">
    <citation type="submission" date="2019-11" db="EMBL/GenBank/DDBJ databases">
        <authorList>
            <person name="Ren C."/>
            <person name="Wang H."/>
            <person name="Xu Y."/>
        </authorList>
    </citation>
    <scope>NUCLEOTIDE SEQUENCE [LARGE SCALE GENOMIC DNA]</scope>
    <source>
        <strain evidence="7">JNU-WLY1368</strain>
        <strain evidence="4 6">LBM 19010</strain>
    </source>
</reference>
<dbReference type="RefSeq" id="WP_086036419.1">
    <property type="nucleotide sequence ID" value="NZ_CP046051.1"/>
</dbReference>
<gene>
    <name evidence="4" type="ORF">GJQ69_02310</name>
    <name evidence="5" type="ORF">GKP14_02045</name>
</gene>
<dbReference type="Gene3D" id="3.40.190.10">
    <property type="entry name" value="Periplasmic binding protein-like II"/>
    <property type="match status" value="2"/>
</dbReference>
<dbReference type="KEGG" id="clf:GJQ69_02310"/>
<dbReference type="AlphaFoldDB" id="A0A859DNY4"/>
<dbReference type="Proteomes" id="UP000509623">
    <property type="component" value="Chromosome"/>
</dbReference>
<dbReference type="SUPFAM" id="SSF53850">
    <property type="entry name" value="Periplasmic binding protein-like II"/>
    <property type="match status" value="1"/>
</dbReference>
<evidence type="ECO:0000313" key="5">
    <source>
        <dbReference type="EMBL" id="QKO29896.1"/>
    </source>
</evidence>
<dbReference type="GO" id="GO:0009228">
    <property type="term" value="P:thiamine biosynthetic process"/>
    <property type="evidence" value="ECO:0007669"/>
    <property type="project" value="InterPro"/>
</dbReference>
<dbReference type="EMBL" id="CP046161">
    <property type="protein sequence ID" value="QKO29896.1"/>
    <property type="molecule type" value="Genomic_DNA"/>
</dbReference>
<keyword evidence="2" id="KW-0732">Signal</keyword>
<protein>
    <recommendedName>
        <fullName evidence="3">SsuA/THI5-like domain-containing protein</fullName>
    </recommendedName>
</protein>
<reference evidence="5" key="2">
    <citation type="journal article" date="2021" name="Appl. Environ. Microbiol.">
        <title>Adaptability of a Caproate-Producing Bacterium Contributes to Its Dominance in an Anaerobic Fermentation System.</title>
        <authorList>
            <person name="Wang H."/>
            <person name="Gu Y."/>
            <person name="Zhou W."/>
            <person name="Zhao D."/>
            <person name="Qiao Z."/>
            <person name="Zheng J."/>
            <person name="Gao J."/>
            <person name="Chen X."/>
            <person name="Ren C."/>
            <person name="Xu Y."/>
        </authorList>
    </citation>
    <scope>NUCLEOTIDE SEQUENCE</scope>
    <source>
        <strain evidence="5">JNU-WLY1368</strain>
    </source>
</reference>
<feature type="compositionally biased region" description="Polar residues" evidence="1">
    <location>
        <begin position="30"/>
        <end position="40"/>
    </location>
</feature>
<feature type="domain" description="SsuA/THI5-like" evidence="3">
    <location>
        <begin position="77"/>
        <end position="286"/>
    </location>
</feature>
<keyword evidence="7" id="KW-1185">Reference proteome</keyword>
<dbReference type="InterPro" id="IPR015168">
    <property type="entry name" value="SsuA/THI5"/>
</dbReference>
<dbReference type="Pfam" id="PF09084">
    <property type="entry name" value="NMT1"/>
    <property type="match status" value="1"/>
</dbReference>
<proteinExistence type="predicted"/>
<name>A0A859DNY4_9FIRM</name>
<sequence>MNCKRTAAALLAALLTGLSLAACTGMGGTNSSATSSSKTPAVSSAASDSTAPSSRSSLPQIKLTLAVDSETAAPLLGGIYAADKQDYFGRYGLNVTIRTADTSAAALDLTSSGTAQFAVAKQSTSFANALCSGKAVTAVAAVLQHSDAGILTSAAKKTVRPKQLENTTCQIAADIPLTGAMLKETVAADGGKAALVKTGIASADAAAALKGGAAYCGSYSWDGLACKQAGVTANFLFYRDTVPALDEYPCLLAGNNTFLKQHPQTAKDFLSAVREGYLYAAAHPDTTAKLVCAAVPAVKNQQPLVQRSLTWLAGKYTDGAAVWGQIDTVRWNRFYSWMNQKKLTSKAVPLGTGVSQSCLPQPTDSTLAQAS</sequence>
<dbReference type="PANTHER" id="PTHR31528:SF3">
    <property type="entry name" value="THIAMINE BIOSYNTHESIS PROTEIN HI_0357-RELATED"/>
    <property type="match status" value="1"/>
</dbReference>
<evidence type="ECO:0000259" key="3">
    <source>
        <dbReference type="Pfam" id="PF09084"/>
    </source>
</evidence>